<feature type="transmembrane region" description="Helical" evidence="2">
    <location>
        <begin position="255"/>
        <end position="275"/>
    </location>
</feature>
<keyword evidence="2" id="KW-0812">Transmembrane</keyword>
<proteinExistence type="predicted"/>
<feature type="domain" description="Yeast cell wall synthesis Kre9/Knh1-like N-terminal" evidence="3">
    <location>
        <begin position="64"/>
        <end position="151"/>
    </location>
</feature>
<dbReference type="InterPro" id="IPR018466">
    <property type="entry name" value="Kre9/Knh1-like_N"/>
</dbReference>
<evidence type="ECO:0000256" key="1">
    <source>
        <dbReference type="ARBA" id="ARBA00022729"/>
    </source>
</evidence>
<comment type="caution">
    <text evidence="4">The sequence shown here is derived from an EMBL/GenBank/DDBJ whole genome shotgun (WGS) entry which is preliminary data.</text>
</comment>
<dbReference type="AlphaFoldDB" id="A0A0F9MGV7"/>
<organism evidence="4">
    <name type="scientific">marine sediment metagenome</name>
    <dbReference type="NCBI Taxonomy" id="412755"/>
    <lineage>
        <taxon>unclassified sequences</taxon>
        <taxon>metagenomes</taxon>
        <taxon>ecological metagenomes</taxon>
    </lineage>
</organism>
<sequence length="285" mass="32895">MYKENSFFEEIYATTTNDGEQSWTVPNSCPSGSDYRIKVSTLSNSTYDYSEYFTINHYFVKVTQPTNDSVIIPRTYVTIEWEANIPNDGVDIYLYLNSTEIQSIWMARNNSGTFIWNVGTYLGNTPSPYYRIKIEDKWDSSIYGFSEYFNITNTKYLTILTPIEGSSYTQNTTMNLTWETDTPCETVYILLKKTNYGDVLLINFSAINNGNYSWLIPNDLPYSDEYYIFIDAFDYSCFDYSDYFTIGSPPNPESIGFNINYILIIISIISIAVIIKKIKLSTFKG</sequence>
<keyword evidence="2" id="KW-1133">Transmembrane helix</keyword>
<name>A0A0F9MGV7_9ZZZZ</name>
<keyword evidence="1" id="KW-0732">Signal</keyword>
<evidence type="ECO:0000256" key="2">
    <source>
        <dbReference type="SAM" id="Phobius"/>
    </source>
</evidence>
<feature type="domain" description="Yeast cell wall synthesis Kre9/Knh1-like N-terminal" evidence="3">
    <location>
        <begin position="162"/>
        <end position="246"/>
    </location>
</feature>
<dbReference type="EMBL" id="LAZR01004662">
    <property type="protein sequence ID" value="KKN06655.1"/>
    <property type="molecule type" value="Genomic_DNA"/>
</dbReference>
<evidence type="ECO:0000313" key="4">
    <source>
        <dbReference type="EMBL" id="KKN06655.1"/>
    </source>
</evidence>
<keyword evidence="2" id="KW-0472">Membrane</keyword>
<dbReference type="Pfam" id="PF10342">
    <property type="entry name" value="Kre9_KNH"/>
    <property type="match status" value="3"/>
</dbReference>
<evidence type="ECO:0000259" key="3">
    <source>
        <dbReference type="Pfam" id="PF10342"/>
    </source>
</evidence>
<accession>A0A0F9MGV7</accession>
<reference evidence="4" key="1">
    <citation type="journal article" date="2015" name="Nature">
        <title>Complex archaea that bridge the gap between prokaryotes and eukaryotes.</title>
        <authorList>
            <person name="Spang A."/>
            <person name="Saw J.H."/>
            <person name="Jorgensen S.L."/>
            <person name="Zaremba-Niedzwiedzka K."/>
            <person name="Martijn J."/>
            <person name="Lind A.E."/>
            <person name="van Eijk R."/>
            <person name="Schleper C."/>
            <person name="Guy L."/>
            <person name="Ettema T.J."/>
        </authorList>
    </citation>
    <scope>NUCLEOTIDE SEQUENCE</scope>
</reference>
<protein>
    <recommendedName>
        <fullName evidence="3">Yeast cell wall synthesis Kre9/Knh1-like N-terminal domain-containing protein</fullName>
    </recommendedName>
</protein>
<feature type="domain" description="Yeast cell wall synthesis Kre9/Knh1-like N-terminal" evidence="3">
    <location>
        <begin position="9"/>
        <end position="55"/>
    </location>
</feature>
<gene>
    <name evidence="4" type="ORF">LCGC14_1075020</name>
</gene>